<feature type="domain" description="Calcineurin-like phosphoesterase" evidence="1">
    <location>
        <begin position="22"/>
        <end position="218"/>
    </location>
</feature>
<organism evidence="2 3">
    <name type="scientific">Pseudaquabacterium terrae</name>
    <dbReference type="NCBI Taxonomy" id="2732868"/>
    <lineage>
        <taxon>Bacteria</taxon>
        <taxon>Pseudomonadati</taxon>
        <taxon>Pseudomonadota</taxon>
        <taxon>Betaproteobacteria</taxon>
        <taxon>Burkholderiales</taxon>
        <taxon>Sphaerotilaceae</taxon>
        <taxon>Pseudaquabacterium</taxon>
    </lineage>
</organism>
<name>A0ABX2ELP0_9BURK</name>
<dbReference type="Pfam" id="PF00149">
    <property type="entry name" value="Metallophos"/>
    <property type="match status" value="1"/>
</dbReference>
<dbReference type="PANTHER" id="PTHR37844">
    <property type="entry name" value="SER/THR PROTEIN PHOSPHATASE SUPERFAMILY (AFU_ORTHOLOGUE AFUA_1G14840)"/>
    <property type="match status" value="1"/>
</dbReference>
<protein>
    <submittedName>
        <fullName evidence="2">Metallophosphoesterase</fullName>
    </submittedName>
</protein>
<dbReference type="EMBL" id="JABRWJ010000006">
    <property type="protein sequence ID" value="NRF69572.1"/>
    <property type="molecule type" value="Genomic_DNA"/>
</dbReference>
<gene>
    <name evidence="2" type="ORF">HLB44_21445</name>
</gene>
<evidence type="ECO:0000313" key="3">
    <source>
        <dbReference type="Proteomes" id="UP000737171"/>
    </source>
</evidence>
<evidence type="ECO:0000313" key="2">
    <source>
        <dbReference type="EMBL" id="NRF69572.1"/>
    </source>
</evidence>
<dbReference type="Proteomes" id="UP000737171">
    <property type="component" value="Unassembled WGS sequence"/>
</dbReference>
<dbReference type="InterPro" id="IPR029052">
    <property type="entry name" value="Metallo-depent_PP-like"/>
</dbReference>
<dbReference type="RefSeq" id="WP_173126694.1">
    <property type="nucleotide sequence ID" value="NZ_JABRWJ010000006.1"/>
</dbReference>
<dbReference type="InterPro" id="IPR004843">
    <property type="entry name" value="Calcineurin-like_PHP"/>
</dbReference>
<dbReference type="Gene3D" id="3.60.21.10">
    <property type="match status" value="1"/>
</dbReference>
<comment type="caution">
    <text evidence="2">The sequence shown here is derived from an EMBL/GenBank/DDBJ whole genome shotgun (WGS) entry which is preliminary data.</text>
</comment>
<dbReference type="SUPFAM" id="SSF56300">
    <property type="entry name" value="Metallo-dependent phosphatases"/>
    <property type="match status" value="1"/>
</dbReference>
<keyword evidence="3" id="KW-1185">Reference proteome</keyword>
<evidence type="ECO:0000259" key="1">
    <source>
        <dbReference type="Pfam" id="PF00149"/>
    </source>
</evidence>
<sequence>MRLQLLSDLHLETETYDPQPLPGAELLVLAGDIDATWAAFDQFKGWPVPVLMVAGNHEFDGRELDEAWPRLRERCAECGIRLLERESLVLTDAGGQRVRFIGTIRWSDFDLFGATRRPQAMRAASYFLRLMDSRLGGEALDAERLRAESLACRDWLAAALAGPNDGSWDSTIVITHFGPSLRSGDPRFGSQSGTASFCNADDALIPLADLWLHGHLHCRHDYLVPRPGRAPARVVSQALGLQRKGEDRGFDPTKLIELVAAAA</sequence>
<proteinExistence type="predicted"/>
<accession>A0ABX2ELP0</accession>
<dbReference type="PANTHER" id="PTHR37844:SF2">
    <property type="entry name" value="SER_THR PROTEIN PHOSPHATASE SUPERFAMILY (AFU_ORTHOLOGUE AFUA_1G14840)"/>
    <property type="match status" value="1"/>
</dbReference>
<reference evidence="2 3" key="1">
    <citation type="submission" date="2020-05" db="EMBL/GenBank/DDBJ databases">
        <title>Aquincola sp. isolate from soil.</title>
        <authorList>
            <person name="Han J."/>
            <person name="Kim D.-U."/>
        </authorList>
    </citation>
    <scope>NUCLEOTIDE SEQUENCE [LARGE SCALE GENOMIC DNA]</scope>
    <source>
        <strain evidence="2 3">S2</strain>
    </source>
</reference>